<dbReference type="PANTHER" id="PTHR33103:SF27">
    <property type="entry name" value="OS04G0594700 PROTEIN"/>
    <property type="match status" value="1"/>
</dbReference>
<sequence length="158" mass="17567">VADLLKLSLLSKTPLSDFVLKKKPILCNSNQNFEPKIKIGNGLPSPDSDEVEQMVVKVIRRTSNRKILFVTAEEVFADFLFSFLTFPMGIVLQMLEDDLVVTPMSSIDAISYLERMKVPLNDVEERDVSIGLKEGLSILKASLTSTSVLTDSLNQYIG</sequence>
<accession>A0A392ND89</accession>
<dbReference type="PANTHER" id="PTHR33103">
    <property type="entry name" value="OS01G0153900 PROTEIN"/>
    <property type="match status" value="1"/>
</dbReference>
<organism evidence="1 2">
    <name type="scientific">Trifolium medium</name>
    <dbReference type="NCBI Taxonomy" id="97028"/>
    <lineage>
        <taxon>Eukaryota</taxon>
        <taxon>Viridiplantae</taxon>
        <taxon>Streptophyta</taxon>
        <taxon>Embryophyta</taxon>
        <taxon>Tracheophyta</taxon>
        <taxon>Spermatophyta</taxon>
        <taxon>Magnoliopsida</taxon>
        <taxon>eudicotyledons</taxon>
        <taxon>Gunneridae</taxon>
        <taxon>Pentapetalae</taxon>
        <taxon>rosids</taxon>
        <taxon>fabids</taxon>
        <taxon>Fabales</taxon>
        <taxon>Fabaceae</taxon>
        <taxon>Papilionoideae</taxon>
        <taxon>50 kb inversion clade</taxon>
        <taxon>NPAAA clade</taxon>
        <taxon>Hologalegina</taxon>
        <taxon>IRL clade</taxon>
        <taxon>Trifolieae</taxon>
        <taxon>Trifolium</taxon>
    </lineage>
</organism>
<dbReference type="Pfam" id="PF05056">
    <property type="entry name" value="DUF674"/>
    <property type="match status" value="1"/>
</dbReference>
<evidence type="ECO:0000313" key="2">
    <source>
        <dbReference type="Proteomes" id="UP000265520"/>
    </source>
</evidence>
<name>A0A392ND89_9FABA</name>
<protein>
    <submittedName>
        <fullName evidence="1">DUF674 family protein</fullName>
    </submittedName>
</protein>
<keyword evidence="2" id="KW-1185">Reference proteome</keyword>
<dbReference type="Proteomes" id="UP000265520">
    <property type="component" value="Unassembled WGS sequence"/>
</dbReference>
<proteinExistence type="predicted"/>
<evidence type="ECO:0000313" key="1">
    <source>
        <dbReference type="EMBL" id="MCH97692.1"/>
    </source>
</evidence>
<comment type="caution">
    <text evidence="1">The sequence shown here is derived from an EMBL/GenBank/DDBJ whole genome shotgun (WGS) entry which is preliminary data.</text>
</comment>
<feature type="non-terminal residue" evidence="1">
    <location>
        <position position="1"/>
    </location>
</feature>
<dbReference type="AlphaFoldDB" id="A0A392ND89"/>
<dbReference type="EMBL" id="LXQA010035684">
    <property type="protein sequence ID" value="MCH97692.1"/>
    <property type="molecule type" value="Genomic_DNA"/>
</dbReference>
<dbReference type="InterPro" id="IPR007750">
    <property type="entry name" value="DUF674"/>
</dbReference>
<reference evidence="1 2" key="1">
    <citation type="journal article" date="2018" name="Front. Plant Sci.">
        <title>Red Clover (Trifolium pratense) and Zigzag Clover (T. medium) - A Picture of Genomic Similarities and Differences.</title>
        <authorList>
            <person name="Dluhosova J."/>
            <person name="Istvanek J."/>
            <person name="Nedelnik J."/>
            <person name="Repkova J."/>
        </authorList>
    </citation>
    <scope>NUCLEOTIDE SEQUENCE [LARGE SCALE GENOMIC DNA]</scope>
    <source>
        <strain evidence="2">cv. 10/8</strain>
        <tissue evidence="1">Leaf</tissue>
    </source>
</reference>